<proteinExistence type="predicted"/>
<sequence>MILINIDWHVDNISPISYNNKVSLTGADSCQSFTVRHRSNVIESLWN</sequence>
<gene>
    <name evidence="1" type="ORF">SSM2_087</name>
</gene>
<reference evidence="1 2" key="1">
    <citation type="journal article" date="2010" name="Environ. Microbiol.">
        <title>Genomic analysis of oceanic cyanobacterial myoviruses compared with T4-like myoviruses from diverse hosts and environments.</title>
        <authorList>
            <person name="Sullivan M.B."/>
            <person name="Huang K.H."/>
            <person name="Ignacio-Espinoza J.C."/>
            <person name="Berlin A.M."/>
            <person name="Kelly L."/>
            <person name="Weigele P.R."/>
            <person name="DeFrancesco A.S."/>
            <person name="Kern S.E."/>
            <person name="Thompson L.R."/>
            <person name="Young S."/>
            <person name="Yandava C."/>
            <person name="Fu R."/>
            <person name="Krastins B."/>
            <person name="Chase M."/>
            <person name="Sarracino D."/>
            <person name="Osburne M.S."/>
            <person name="Henn M.R."/>
            <person name="Chisholm S.W."/>
        </authorList>
    </citation>
    <scope>NUCLEOTIDE SEQUENCE [LARGE SCALE GENOMIC DNA]</scope>
    <source>
        <strain evidence="1">8017-1</strain>
    </source>
</reference>
<protein>
    <submittedName>
        <fullName evidence="1">Uncharacterized protein</fullName>
    </submittedName>
</protein>
<name>E3SIY1_9CAUD</name>
<dbReference type="RefSeq" id="YP_004322243.1">
    <property type="nucleotide sequence ID" value="NC_015279.1"/>
</dbReference>
<keyword evidence="2" id="KW-1185">Reference proteome</keyword>
<evidence type="ECO:0000313" key="1">
    <source>
        <dbReference type="EMBL" id="ADO97429.1"/>
    </source>
</evidence>
<dbReference type="Proteomes" id="UP000006524">
    <property type="component" value="Segment"/>
</dbReference>
<organism evidence="1 2">
    <name type="scientific">Synechococcus phage S-SM2</name>
    <dbReference type="NCBI Taxonomy" id="444860"/>
    <lineage>
        <taxon>Viruses</taxon>
        <taxon>Duplodnaviria</taxon>
        <taxon>Heunggongvirae</taxon>
        <taxon>Uroviricota</taxon>
        <taxon>Caudoviricetes</taxon>
        <taxon>Pantevenvirales</taxon>
        <taxon>Kyanoviridae</taxon>
        <taxon>Nilusvirus</taxon>
        <taxon>Nilusvirus ssm2</taxon>
    </lineage>
</organism>
<dbReference type="KEGG" id="vg:10326719"/>
<dbReference type="GeneID" id="10326719"/>
<evidence type="ECO:0000313" key="2">
    <source>
        <dbReference type="Proteomes" id="UP000006524"/>
    </source>
</evidence>
<dbReference type="EMBL" id="GU071095">
    <property type="protein sequence ID" value="ADO97429.1"/>
    <property type="molecule type" value="Genomic_DNA"/>
</dbReference>
<accession>E3SIY1</accession>